<gene>
    <name evidence="2" type="ORF">BDZ83DRAFT_783786</name>
</gene>
<dbReference type="GeneID" id="85399494"/>
<feature type="chain" id="PRO_5042029560" evidence="1">
    <location>
        <begin position="21"/>
        <end position="115"/>
    </location>
</feature>
<organism evidence="2 3">
    <name type="scientific">Glomerella acutata</name>
    <name type="common">Colletotrichum acutatum</name>
    <dbReference type="NCBI Taxonomy" id="27357"/>
    <lineage>
        <taxon>Eukaryota</taxon>
        <taxon>Fungi</taxon>
        <taxon>Dikarya</taxon>
        <taxon>Ascomycota</taxon>
        <taxon>Pezizomycotina</taxon>
        <taxon>Sordariomycetes</taxon>
        <taxon>Hypocreomycetidae</taxon>
        <taxon>Glomerellales</taxon>
        <taxon>Glomerellaceae</taxon>
        <taxon>Colletotrichum</taxon>
        <taxon>Colletotrichum acutatum species complex</taxon>
    </lineage>
</organism>
<accession>A0AAD8XMM0</accession>
<keyword evidence="3" id="KW-1185">Reference proteome</keyword>
<feature type="signal peptide" evidence="1">
    <location>
        <begin position="1"/>
        <end position="20"/>
    </location>
</feature>
<name>A0AAD8XMM0_GLOAC</name>
<dbReference type="AlphaFoldDB" id="A0AAD8XMM0"/>
<protein>
    <submittedName>
        <fullName evidence="2">Uncharacterized protein</fullName>
    </submittedName>
</protein>
<dbReference type="Proteomes" id="UP001244207">
    <property type="component" value="Unassembled WGS sequence"/>
</dbReference>
<dbReference type="RefSeq" id="XP_060370134.1">
    <property type="nucleotide sequence ID" value="XM_060515596.1"/>
</dbReference>
<sequence length="115" mass="12507">MKMQLSSMLILGLGLASTTSGYVLTLYKGENCGGASQRRNVYDNTCATTDFAPKSVRVEVYGGYNQKAYFYSTKGCIAGQELRGPWYADNENNSWKRGACISMGGMTVNAFGSRV</sequence>
<dbReference type="EMBL" id="JAHMHS010000008">
    <property type="protein sequence ID" value="KAK1730079.1"/>
    <property type="molecule type" value="Genomic_DNA"/>
</dbReference>
<reference evidence="2" key="1">
    <citation type="submission" date="2021-12" db="EMBL/GenBank/DDBJ databases">
        <title>Comparative genomics, transcriptomics and evolutionary studies reveal genomic signatures of adaptation to plant cell wall in hemibiotrophic fungi.</title>
        <authorList>
            <consortium name="DOE Joint Genome Institute"/>
            <person name="Baroncelli R."/>
            <person name="Diaz J.F."/>
            <person name="Benocci T."/>
            <person name="Peng M."/>
            <person name="Battaglia E."/>
            <person name="Haridas S."/>
            <person name="Andreopoulos W."/>
            <person name="Labutti K."/>
            <person name="Pangilinan J."/>
            <person name="Floch G.L."/>
            <person name="Makela M.R."/>
            <person name="Henrissat B."/>
            <person name="Grigoriev I.V."/>
            <person name="Crouch J.A."/>
            <person name="De Vries R.P."/>
            <person name="Sukno S.A."/>
            <person name="Thon M.R."/>
        </authorList>
    </citation>
    <scope>NUCLEOTIDE SEQUENCE</scope>
    <source>
        <strain evidence="2">CBS 112980</strain>
    </source>
</reference>
<proteinExistence type="predicted"/>
<evidence type="ECO:0000313" key="3">
    <source>
        <dbReference type="Proteomes" id="UP001244207"/>
    </source>
</evidence>
<evidence type="ECO:0000256" key="1">
    <source>
        <dbReference type="SAM" id="SignalP"/>
    </source>
</evidence>
<comment type="caution">
    <text evidence="2">The sequence shown here is derived from an EMBL/GenBank/DDBJ whole genome shotgun (WGS) entry which is preliminary data.</text>
</comment>
<keyword evidence="1" id="KW-0732">Signal</keyword>
<evidence type="ECO:0000313" key="2">
    <source>
        <dbReference type="EMBL" id="KAK1730079.1"/>
    </source>
</evidence>